<dbReference type="InterPro" id="IPR024290">
    <property type="entry name" value="SICA_extracell_a"/>
</dbReference>
<name>A0A1A7VHH5_PLAKH</name>
<evidence type="ECO:0000313" key="3">
    <source>
        <dbReference type="EMBL" id="SBO21211.1"/>
    </source>
</evidence>
<feature type="domain" description="Schizont-infected cell agglutination extracellular alpha" evidence="2">
    <location>
        <begin position="8"/>
        <end position="209"/>
    </location>
</feature>
<dbReference type="AlphaFoldDB" id="A0A1A7VHH5"/>
<evidence type="ECO:0000313" key="4">
    <source>
        <dbReference type="Proteomes" id="UP000182128"/>
    </source>
</evidence>
<evidence type="ECO:0000256" key="1">
    <source>
        <dbReference type="SAM" id="MobiDB-lite"/>
    </source>
</evidence>
<gene>
    <name evidence="3" type="ORF">PKNA1_C2_1412300</name>
</gene>
<dbReference type="Pfam" id="PF12887">
    <property type="entry name" value="SICA_alpha"/>
    <property type="match status" value="1"/>
</dbReference>
<feature type="region of interest" description="Disordered" evidence="1">
    <location>
        <begin position="300"/>
        <end position="349"/>
    </location>
</feature>
<proteinExistence type="predicted"/>
<sequence>MSGTSSEGLLKGWMEHWKSTNGVTTGQAPEAKAEQIATTLKDNLETAFSTLDSWLAERSESNEIRNLCGKGKEDGGKFWRGSGVEPEYRKILCEAILEIKYFMNGVETKKAGKGTSPQDETPFVTPLTPEKAYARCIVGMLALSEIYGDHCKLDEVIERVQDKVSAGIQQKLNAYLVPNYRTNLDICKKITNTDLIVGRSLLHDKIKGWTDGKRAQGNRAIGWRIKMPWQYWQSVCNKNKKPEQDDPKLNKLRQQNAESMATFMNLNDTKSNTNDVSLSDILVKDEYKLPESTLKRIVRSAVSDDSGTPGASPLNMENLKQELNKEVQTQKGKNRKSSTFHHATGKKIP</sequence>
<reference evidence="4" key="1">
    <citation type="submission" date="2016-05" db="EMBL/GenBank/DDBJ databases">
        <authorList>
            <person name="Sharaf H."/>
        </authorList>
    </citation>
    <scope>NUCLEOTIDE SEQUENCE [LARGE SCALE GENOMIC DNA]</scope>
    <source>
        <strain evidence="4">H</strain>
    </source>
</reference>
<dbReference type="Proteomes" id="UP000182128">
    <property type="component" value="Unassembled WGS sequence"/>
</dbReference>
<feature type="compositionally biased region" description="Basic residues" evidence="1">
    <location>
        <begin position="332"/>
        <end position="349"/>
    </location>
</feature>
<dbReference type="EMBL" id="CWHQ02000003">
    <property type="protein sequence ID" value="SBO21211.1"/>
    <property type="molecule type" value="Genomic_DNA"/>
</dbReference>
<evidence type="ECO:0000259" key="2">
    <source>
        <dbReference type="Pfam" id="PF12887"/>
    </source>
</evidence>
<organism evidence="3 4">
    <name type="scientific">Plasmodium knowlesi (strain H)</name>
    <dbReference type="NCBI Taxonomy" id="5851"/>
    <lineage>
        <taxon>Eukaryota</taxon>
        <taxon>Sar</taxon>
        <taxon>Alveolata</taxon>
        <taxon>Apicomplexa</taxon>
        <taxon>Aconoidasida</taxon>
        <taxon>Haemosporida</taxon>
        <taxon>Plasmodiidae</taxon>
        <taxon>Plasmodium</taxon>
        <taxon>Plasmodium (Plasmodium)</taxon>
    </lineage>
</organism>
<protein>
    <submittedName>
        <fullName evidence="3">SICAvar, type I</fullName>
    </submittedName>
</protein>
<accession>A0A1A7VHH5</accession>